<dbReference type="EMBL" id="JABFTP020000083">
    <property type="protein sequence ID" value="KAL3274910.1"/>
    <property type="molecule type" value="Genomic_DNA"/>
</dbReference>
<dbReference type="InterPro" id="IPR058520">
    <property type="entry name" value="DUF8207"/>
</dbReference>
<accession>A0ABD2N973</accession>
<gene>
    <name evidence="2" type="ORF">HHI36_019691</name>
</gene>
<organism evidence="2 3">
    <name type="scientific">Cryptolaemus montrouzieri</name>
    <dbReference type="NCBI Taxonomy" id="559131"/>
    <lineage>
        <taxon>Eukaryota</taxon>
        <taxon>Metazoa</taxon>
        <taxon>Ecdysozoa</taxon>
        <taxon>Arthropoda</taxon>
        <taxon>Hexapoda</taxon>
        <taxon>Insecta</taxon>
        <taxon>Pterygota</taxon>
        <taxon>Neoptera</taxon>
        <taxon>Endopterygota</taxon>
        <taxon>Coleoptera</taxon>
        <taxon>Polyphaga</taxon>
        <taxon>Cucujiformia</taxon>
        <taxon>Coccinelloidea</taxon>
        <taxon>Coccinellidae</taxon>
        <taxon>Scymninae</taxon>
        <taxon>Scymnini</taxon>
        <taxon>Cryptolaemus</taxon>
    </lineage>
</organism>
<evidence type="ECO:0000259" key="1">
    <source>
        <dbReference type="Pfam" id="PF26634"/>
    </source>
</evidence>
<evidence type="ECO:0000313" key="3">
    <source>
        <dbReference type="Proteomes" id="UP001516400"/>
    </source>
</evidence>
<name>A0ABD2N973_9CUCU</name>
<reference evidence="2 3" key="1">
    <citation type="journal article" date="2021" name="BMC Biol.">
        <title>Horizontally acquired antibacterial genes associated with adaptive radiation of ladybird beetles.</title>
        <authorList>
            <person name="Li H.S."/>
            <person name="Tang X.F."/>
            <person name="Huang Y.H."/>
            <person name="Xu Z.Y."/>
            <person name="Chen M.L."/>
            <person name="Du X.Y."/>
            <person name="Qiu B.Y."/>
            <person name="Chen P.T."/>
            <person name="Zhang W."/>
            <person name="Slipinski A."/>
            <person name="Escalona H.E."/>
            <person name="Waterhouse R.M."/>
            <person name="Zwick A."/>
            <person name="Pang H."/>
        </authorList>
    </citation>
    <scope>NUCLEOTIDE SEQUENCE [LARGE SCALE GENOMIC DNA]</scope>
    <source>
        <strain evidence="2">SYSU2018</strain>
    </source>
</reference>
<dbReference type="Proteomes" id="UP001516400">
    <property type="component" value="Unassembled WGS sequence"/>
</dbReference>
<sequence>MKIDGNDLVIQNKRYKGSPGLYELLFKRNPGFYTTIDEKAFRSIILKTNAHKRHYKTSGQIDGSKLKKYKKIIAPLGQTSYSGAGVSGNLNEILNTVSTLFTGMFLMNLLKG</sequence>
<keyword evidence="3" id="KW-1185">Reference proteome</keyword>
<dbReference type="AlphaFoldDB" id="A0ABD2N973"/>
<dbReference type="PANTHER" id="PTHR35374">
    <property type="entry name" value="CYCLIN-DEPENDENT KINASE 11A-LIKE"/>
    <property type="match status" value="1"/>
</dbReference>
<proteinExistence type="predicted"/>
<evidence type="ECO:0000313" key="2">
    <source>
        <dbReference type="EMBL" id="KAL3274910.1"/>
    </source>
</evidence>
<protein>
    <recommendedName>
        <fullName evidence="1">DUF8207 domain-containing protein</fullName>
    </recommendedName>
</protein>
<feature type="domain" description="DUF8207" evidence="1">
    <location>
        <begin position="2"/>
        <end position="76"/>
    </location>
</feature>
<dbReference type="Pfam" id="PF26634">
    <property type="entry name" value="DUF8207"/>
    <property type="match status" value="1"/>
</dbReference>
<dbReference type="PANTHER" id="PTHR35374:SF1">
    <property type="entry name" value="PROTEIN KINASE DOMAIN-CONTAINING PROTEIN"/>
    <property type="match status" value="1"/>
</dbReference>
<comment type="caution">
    <text evidence="2">The sequence shown here is derived from an EMBL/GenBank/DDBJ whole genome shotgun (WGS) entry which is preliminary data.</text>
</comment>